<reference evidence="1" key="1">
    <citation type="submission" date="2021-03" db="EMBL/GenBank/DDBJ databases">
        <title>Draft genome sequence of rust myrtle Austropuccinia psidii MF-1, a brazilian biotype.</title>
        <authorList>
            <person name="Quecine M.C."/>
            <person name="Pachon D.M.R."/>
            <person name="Bonatelli M.L."/>
            <person name="Correr F.H."/>
            <person name="Franceschini L.M."/>
            <person name="Leite T.F."/>
            <person name="Margarido G.R.A."/>
            <person name="Almeida C.A."/>
            <person name="Ferrarezi J.A."/>
            <person name="Labate C.A."/>
        </authorList>
    </citation>
    <scope>NUCLEOTIDE SEQUENCE</scope>
    <source>
        <strain evidence="1">MF-1</strain>
    </source>
</reference>
<dbReference type="OrthoDB" id="2289822at2759"/>
<gene>
    <name evidence="1" type="ORF">O181_051562</name>
</gene>
<dbReference type="EMBL" id="AVOT02022408">
    <property type="protein sequence ID" value="MBW0511847.1"/>
    <property type="molecule type" value="Genomic_DNA"/>
</dbReference>
<proteinExistence type="predicted"/>
<dbReference type="AlphaFoldDB" id="A0A9Q3E5X5"/>
<dbReference type="Proteomes" id="UP000765509">
    <property type="component" value="Unassembled WGS sequence"/>
</dbReference>
<organism evidence="1 2">
    <name type="scientific">Austropuccinia psidii MF-1</name>
    <dbReference type="NCBI Taxonomy" id="1389203"/>
    <lineage>
        <taxon>Eukaryota</taxon>
        <taxon>Fungi</taxon>
        <taxon>Dikarya</taxon>
        <taxon>Basidiomycota</taxon>
        <taxon>Pucciniomycotina</taxon>
        <taxon>Pucciniomycetes</taxon>
        <taxon>Pucciniales</taxon>
        <taxon>Sphaerophragmiaceae</taxon>
        <taxon>Austropuccinia</taxon>
    </lineage>
</organism>
<sequence length="193" mass="21611">MNKANISYSESDVMDMESVETSDEVESENVKGFLYNQLKNNIQTRIQDVIVPKGVSCITSQVGSTINGNLKASEWRALFSVYLPSVVLDSFLEENSSQLLLTNTELLIKFTAIVGAKSITKEDEICFSQSYQSYQNTSNKLFANIKISPNHHYAMHITEQLMQWGPLMGLSEFSGERLVGTLKKLKTNLINGK</sequence>
<protein>
    <submittedName>
        <fullName evidence="1">Uncharacterized protein</fullName>
    </submittedName>
</protein>
<comment type="caution">
    <text evidence="1">The sequence shown here is derived from an EMBL/GenBank/DDBJ whole genome shotgun (WGS) entry which is preliminary data.</text>
</comment>
<evidence type="ECO:0000313" key="2">
    <source>
        <dbReference type="Proteomes" id="UP000765509"/>
    </source>
</evidence>
<keyword evidence="2" id="KW-1185">Reference proteome</keyword>
<accession>A0A9Q3E5X5</accession>
<name>A0A9Q3E5X5_9BASI</name>
<evidence type="ECO:0000313" key="1">
    <source>
        <dbReference type="EMBL" id="MBW0511847.1"/>
    </source>
</evidence>